<dbReference type="Proteomes" id="UP000186609">
    <property type="component" value="Chromosome"/>
</dbReference>
<dbReference type="Pfam" id="PF13449">
    <property type="entry name" value="Phytase-like"/>
    <property type="match status" value="1"/>
</dbReference>
<dbReference type="AlphaFoldDB" id="A0A1P8JR09"/>
<dbReference type="SUPFAM" id="SSF75011">
    <property type="entry name" value="3-carboxy-cis,cis-mucoante lactonizing enzyme"/>
    <property type="match status" value="1"/>
</dbReference>
<dbReference type="KEGG" id="rhy:RD110_02265"/>
<feature type="region of interest" description="Disordered" evidence="1">
    <location>
        <begin position="118"/>
        <end position="137"/>
    </location>
</feature>
<accession>A0A1P8JR09</accession>
<name>A0A1P8JR09_9BURK</name>
<keyword evidence="4" id="KW-1185">Reference proteome</keyword>
<evidence type="ECO:0000313" key="3">
    <source>
        <dbReference type="EMBL" id="APW36180.1"/>
    </source>
</evidence>
<evidence type="ECO:0000259" key="2">
    <source>
        <dbReference type="Pfam" id="PF13449"/>
    </source>
</evidence>
<dbReference type="InterPro" id="IPR027372">
    <property type="entry name" value="Phytase-like_dom"/>
</dbReference>
<sequence length="409" mass="43986">MPCAQNARFAISRRHLLIGGTSAALLSACGEPRQAAFQSTPGMPSLRLIGETTLAHRLAFKGTTVGGLSGLDYDAGQDLWVAISDDRSEHQPARFYTLRLAISAQGLAAPELVDTVPLRQPDGRTYPSRRQNPRAEVPDPEAIRWRPQTQTLLWTSEGDVRRGGDPALFEMAADGRELRRFALPAHFRADPSGQSGPRDNLAFEGLTLTPDGSAAWVAMENALVQDGPEPSVGAPGGPCRVTRFDLATGQATAQRAYVPDAIPQAPAPAIGFADNGVSEILAVDADRLLVLERAYMMGVGNSLRLYLVDTRQGSDTLTEARLMPPSPATNWSPMPKTLLADFSAFVGPQPDGRPGLRRLDNTEGMAWGPRLTGANGQPGHRTLVFVSDDNFNPAQTTQLIAFEFLETTP</sequence>
<protein>
    <recommendedName>
        <fullName evidence="2">Phytase-like domain-containing protein</fullName>
    </recommendedName>
</protein>
<evidence type="ECO:0000256" key="1">
    <source>
        <dbReference type="SAM" id="MobiDB-lite"/>
    </source>
</evidence>
<dbReference type="OrthoDB" id="9798539at2"/>
<dbReference type="EMBL" id="CP019236">
    <property type="protein sequence ID" value="APW36180.1"/>
    <property type="molecule type" value="Genomic_DNA"/>
</dbReference>
<gene>
    <name evidence="3" type="ORF">RD110_02265</name>
</gene>
<proteinExistence type="predicted"/>
<feature type="domain" description="Phytase-like" evidence="2">
    <location>
        <begin position="63"/>
        <end position="391"/>
    </location>
</feature>
<dbReference type="STRING" id="1842727.RD110_02265"/>
<dbReference type="RefSeq" id="WP_076196303.1">
    <property type="nucleotide sequence ID" value="NZ_CP019236.1"/>
</dbReference>
<organism evidence="3 4">
    <name type="scientific">Rhodoferax koreensis</name>
    <dbReference type="NCBI Taxonomy" id="1842727"/>
    <lineage>
        <taxon>Bacteria</taxon>
        <taxon>Pseudomonadati</taxon>
        <taxon>Pseudomonadota</taxon>
        <taxon>Betaproteobacteria</taxon>
        <taxon>Burkholderiales</taxon>
        <taxon>Comamonadaceae</taxon>
        <taxon>Rhodoferax</taxon>
    </lineage>
</organism>
<reference evidence="3 4" key="1">
    <citation type="submission" date="2017-01" db="EMBL/GenBank/DDBJ databases">
        <authorList>
            <person name="Mah S.A."/>
            <person name="Swanson W.J."/>
            <person name="Moy G.W."/>
            <person name="Vacquier V.D."/>
        </authorList>
    </citation>
    <scope>NUCLEOTIDE SEQUENCE [LARGE SCALE GENOMIC DNA]</scope>
    <source>
        <strain evidence="3 4">DCY110</strain>
    </source>
</reference>
<dbReference type="PANTHER" id="PTHR37957:SF1">
    <property type="entry name" value="PHYTASE-LIKE DOMAIN-CONTAINING PROTEIN"/>
    <property type="match status" value="1"/>
</dbReference>
<dbReference type="PANTHER" id="PTHR37957">
    <property type="entry name" value="BLR7070 PROTEIN"/>
    <property type="match status" value="1"/>
</dbReference>
<evidence type="ECO:0000313" key="4">
    <source>
        <dbReference type="Proteomes" id="UP000186609"/>
    </source>
</evidence>